<dbReference type="AlphaFoldDB" id="A0AAD6VGQ5"/>
<feature type="compositionally biased region" description="Low complexity" evidence="1">
    <location>
        <begin position="68"/>
        <end position="87"/>
    </location>
</feature>
<proteinExistence type="predicted"/>
<protein>
    <submittedName>
        <fullName evidence="2">Uncharacterized protein</fullName>
    </submittedName>
</protein>
<reference evidence="2" key="1">
    <citation type="submission" date="2023-03" db="EMBL/GenBank/DDBJ databases">
        <title>Massive genome expansion in bonnet fungi (Mycena s.s.) driven by repeated elements and novel gene families across ecological guilds.</title>
        <authorList>
            <consortium name="Lawrence Berkeley National Laboratory"/>
            <person name="Harder C.B."/>
            <person name="Miyauchi S."/>
            <person name="Viragh M."/>
            <person name="Kuo A."/>
            <person name="Thoen E."/>
            <person name="Andreopoulos B."/>
            <person name="Lu D."/>
            <person name="Skrede I."/>
            <person name="Drula E."/>
            <person name="Henrissat B."/>
            <person name="Morin E."/>
            <person name="Kohler A."/>
            <person name="Barry K."/>
            <person name="LaButti K."/>
            <person name="Morin E."/>
            <person name="Salamov A."/>
            <person name="Lipzen A."/>
            <person name="Mereny Z."/>
            <person name="Hegedus B."/>
            <person name="Baldrian P."/>
            <person name="Stursova M."/>
            <person name="Weitz H."/>
            <person name="Taylor A."/>
            <person name="Grigoriev I.V."/>
            <person name="Nagy L.G."/>
            <person name="Martin F."/>
            <person name="Kauserud H."/>
        </authorList>
    </citation>
    <scope>NUCLEOTIDE SEQUENCE</scope>
    <source>
        <strain evidence="2">9144</strain>
    </source>
</reference>
<evidence type="ECO:0000256" key="1">
    <source>
        <dbReference type="SAM" id="MobiDB-lite"/>
    </source>
</evidence>
<dbReference type="Proteomes" id="UP001219525">
    <property type="component" value="Unassembled WGS sequence"/>
</dbReference>
<feature type="region of interest" description="Disordered" evidence="1">
    <location>
        <begin position="56"/>
        <end position="87"/>
    </location>
</feature>
<name>A0AAD6VGQ5_9AGAR</name>
<accession>A0AAD6VGQ5</accession>
<sequence length="190" mass="20592">MQTPPKAALFATFFRNFDVPAPVFMSQAPANPMGPYMTGNPFPFMPWGMPPSFPGPGPMTPAPVDTNSSHASSSSHLSALPSSSSHASTSSLPSIILSSDPPDMAAANPYAEISTFLTDLSCHHPRRNLPQYIPRFEDLDFYNIDEILKLGTAAELTRLIDISAGNAAFLLVQVKTEMKRVDRIIRASKV</sequence>
<keyword evidence="3" id="KW-1185">Reference proteome</keyword>
<evidence type="ECO:0000313" key="2">
    <source>
        <dbReference type="EMBL" id="KAJ7206583.1"/>
    </source>
</evidence>
<organism evidence="2 3">
    <name type="scientific">Mycena pura</name>
    <dbReference type="NCBI Taxonomy" id="153505"/>
    <lineage>
        <taxon>Eukaryota</taxon>
        <taxon>Fungi</taxon>
        <taxon>Dikarya</taxon>
        <taxon>Basidiomycota</taxon>
        <taxon>Agaricomycotina</taxon>
        <taxon>Agaricomycetes</taxon>
        <taxon>Agaricomycetidae</taxon>
        <taxon>Agaricales</taxon>
        <taxon>Marasmiineae</taxon>
        <taxon>Mycenaceae</taxon>
        <taxon>Mycena</taxon>
    </lineage>
</organism>
<evidence type="ECO:0000313" key="3">
    <source>
        <dbReference type="Proteomes" id="UP001219525"/>
    </source>
</evidence>
<gene>
    <name evidence="2" type="ORF">GGX14DRAFT_568142</name>
</gene>
<comment type="caution">
    <text evidence="2">The sequence shown here is derived from an EMBL/GenBank/DDBJ whole genome shotgun (WGS) entry which is preliminary data.</text>
</comment>
<dbReference type="EMBL" id="JARJCW010000039">
    <property type="protein sequence ID" value="KAJ7206583.1"/>
    <property type="molecule type" value="Genomic_DNA"/>
</dbReference>